<dbReference type="OMA" id="YRIHKAN"/>
<gene>
    <name evidence="2" type="primary">Dvir\GJ19174</name>
    <name evidence="2" type="ORF">Dvir_GJ19174</name>
</gene>
<proteinExistence type="predicted"/>
<protein>
    <submittedName>
        <fullName evidence="2">Uncharacterized protein</fullName>
    </submittedName>
</protein>
<dbReference type="EMBL" id="CH940651">
    <property type="protein sequence ID" value="EDW65276.1"/>
    <property type="molecule type" value="Genomic_DNA"/>
</dbReference>
<name>B4M3A1_DROVI</name>
<feature type="region of interest" description="Disordered" evidence="1">
    <location>
        <begin position="377"/>
        <end position="398"/>
    </location>
</feature>
<organism evidence="2 3">
    <name type="scientific">Drosophila virilis</name>
    <name type="common">Fruit fly</name>
    <dbReference type="NCBI Taxonomy" id="7244"/>
    <lineage>
        <taxon>Eukaryota</taxon>
        <taxon>Metazoa</taxon>
        <taxon>Ecdysozoa</taxon>
        <taxon>Arthropoda</taxon>
        <taxon>Hexapoda</taxon>
        <taxon>Insecta</taxon>
        <taxon>Pterygota</taxon>
        <taxon>Neoptera</taxon>
        <taxon>Endopterygota</taxon>
        <taxon>Diptera</taxon>
        <taxon>Brachycera</taxon>
        <taxon>Muscomorpha</taxon>
        <taxon>Ephydroidea</taxon>
        <taxon>Drosophilidae</taxon>
        <taxon>Drosophila</taxon>
    </lineage>
</organism>
<feature type="region of interest" description="Disordered" evidence="1">
    <location>
        <begin position="281"/>
        <end position="316"/>
    </location>
</feature>
<dbReference type="AlphaFoldDB" id="B4M3A1"/>
<dbReference type="KEGG" id="dvi:6631617"/>
<dbReference type="Pfam" id="PF16055">
    <property type="entry name" value="DUF4798"/>
    <property type="match status" value="1"/>
</dbReference>
<dbReference type="Proteomes" id="UP000008792">
    <property type="component" value="Unassembled WGS sequence"/>
</dbReference>
<keyword evidence="3" id="KW-1185">Reference proteome</keyword>
<dbReference type="HOGENOM" id="CLU_051740_0_0_1"/>
<evidence type="ECO:0000313" key="3">
    <source>
        <dbReference type="Proteomes" id="UP000008792"/>
    </source>
</evidence>
<feature type="compositionally biased region" description="Polar residues" evidence="1">
    <location>
        <begin position="295"/>
        <end position="311"/>
    </location>
</feature>
<reference evidence="2 3" key="1">
    <citation type="journal article" date="2007" name="Nature">
        <title>Evolution of genes and genomes on the Drosophila phylogeny.</title>
        <authorList>
            <consortium name="Drosophila 12 Genomes Consortium"/>
            <person name="Clark A.G."/>
            <person name="Eisen M.B."/>
            <person name="Smith D.R."/>
            <person name="Bergman C.M."/>
            <person name="Oliver B."/>
            <person name="Markow T.A."/>
            <person name="Kaufman T.C."/>
            <person name="Kellis M."/>
            <person name="Gelbart W."/>
            <person name="Iyer V.N."/>
            <person name="Pollard D.A."/>
            <person name="Sackton T.B."/>
            <person name="Larracuente A.M."/>
            <person name="Singh N.D."/>
            <person name="Abad J.P."/>
            <person name="Abt D.N."/>
            <person name="Adryan B."/>
            <person name="Aguade M."/>
            <person name="Akashi H."/>
            <person name="Anderson W.W."/>
            <person name="Aquadro C.F."/>
            <person name="Ardell D.H."/>
            <person name="Arguello R."/>
            <person name="Artieri C.G."/>
            <person name="Barbash D.A."/>
            <person name="Barker D."/>
            <person name="Barsanti P."/>
            <person name="Batterham P."/>
            <person name="Batzoglou S."/>
            <person name="Begun D."/>
            <person name="Bhutkar A."/>
            <person name="Blanco E."/>
            <person name="Bosak S.A."/>
            <person name="Bradley R.K."/>
            <person name="Brand A.D."/>
            <person name="Brent M.R."/>
            <person name="Brooks A.N."/>
            <person name="Brown R.H."/>
            <person name="Butlin R.K."/>
            <person name="Caggese C."/>
            <person name="Calvi B.R."/>
            <person name="Bernardo de Carvalho A."/>
            <person name="Caspi A."/>
            <person name="Castrezana S."/>
            <person name="Celniker S.E."/>
            <person name="Chang J.L."/>
            <person name="Chapple C."/>
            <person name="Chatterji S."/>
            <person name="Chinwalla A."/>
            <person name="Civetta A."/>
            <person name="Clifton S.W."/>
            <person name="Comeron J.M."/>
            <person name="Costello J.C."/>
            <person name="Coyne J.A."/>
            <person name="Daub J."/>
            <person name="David R.G."/>
            <person name="Delcher A.L."/>
            <person name="Delehaunty K."/>
            <person name="Do C.B."/>
            <person name="Ebling H."/>
            <person name="Edwards K."/>
            <person name="Eickbush T."/>
            <person name="Evans J.D."/>
            <person name="Filipski A."/>
            <person name="Findeiss S."/>
            <person name="Freyhult E."/>
            <person name="Fulton L."/>
            <person name="Fulton R."/>
            <person name="Garcia A.C."/>
            <person name="Gardiner A."/>
            <person name="Garfield D.A."/>
            <person name="Garvin B.E."/>
            <person name="Gibson G."/>
            <person name="Gilbert D."/>
            <person name="Gnerre S."/>
            <person name="Godfrey J."/>
            <person name="Good R."/>
            <person name="Gotea V."/>
            <person name="Gravely B."/>
            <person name="Greenberg A.J."/>
            <person name="Griffiths-Jones S."/>
            <person name="Gross S."/>
            <person name="Guigo R."/>
            <person name="Gustafson E.A."/>
            <person name="Haerty W."/>
            <person name="Hahn M.W."/>
            <person name="Halligan D.L."/>
            <person name="Halpern A.L."/>
            <person name="Halter G.M."/>
            <person name="Han M.V."/>
            <person name="Heger A."/>
            <person name="Hillier L."/>
            <person name="Hinrichs A.S."/>
            <person name="Holmes I."/>
            <person name="Hoskins R.A."/>
            <person name="Hubisz M.J."/>
            <person name="Hultmark D."/>
            <person name="Huntley M.A."/>
            <person name="Jaffe D.B."/>
            <person name="Jagadeeshan S."/>
            <person name="Jeck W.R."/>
            <person name="Johnson J."/>
            <person name="Jones C.D."/>
            <person name="Jordan W.C."/>
            <person name="Karpen G.H."/>
            <person name="Kataoka E."/>
            <person name="Keightley P.D."/>
            <person name="Kheradpour P."/>
            <person name="Kirkness E.F."/>
            <person name="Koerich L.B."/>
            <person name="Kristiansen K."/>
            <person name="Kudrna D."/>
            <person name="Kulathinal R.J."/>
            <person name="Kumar S."/>
            <person name="Kwok R."/>
            <person name="Lander E."/>
            <person name="Langley C.H."/>
            <person name="Lapoint R."/>
            <person name="Lazzaro B.P."/>
            <person name="Lee S.J."/>
            <person name="Levesque L."/>
            <person name="Li R."/>
            <person name="Lin C.F."/>
            <person name="Lin M.F."/>
            <person name="Lindblad-Toh K."/>
            <person name="Llopart A."/>
            <person name="Long M."/>
            <person name="Low L."/>
            <person name="Lozovsky E."/>
            <person name="Lu J."/>
            <person name="Luo M."/>
            <person name="Machado C.A."/>
            <person name="Makalowski W."/>
            <person name="Marzo M."/>
            <person name="Matsuda M."/>
            <person name="Matzkin L."/>
            <person name="McAllister B."/>
            <person name="McBride C.S."/>
            <person name="McKernan B."/>
            <person name="McKernan K."/>
            <person name="Mendez-Lago M."/>
            <person name="Minx P."/>
            <person name="Mollenhauer M.U."/>
            <person name="Montooth K."/>
            <person name="Mount S.M."/>
            <person name="Mu X."/>
            <person name="Myers E."/>
            <person name="Negre B."/>
            <person name="Newfeld S."/>
            <person name="Nielsen R."/>
            <person name="Noor M.A."/>
            <person name="O'Grady P."/>
            <person name="Pachter L."/>
            <person name="Papaceit M."/>
            <person name="Parisi M.J."/>
            <person name="Parisi M."/>
            <person name="Parts L."/>
            <person name="Pedersen J.S."/>
            <person name="Pesole G."/>
            <person name="Phillippy A.M."/>
            <person name="Ponting C.P."/>
            <person name="Pop M."/>
            <person name="Porcelli D."/>
            <person name="Powell J.R."/>
            <person name="Prohaska S."/>
            <person name="Pruitt K."/>
            <person name="Puig M."/>
            <person name="Quesneville H."/>
            <person name="Ram K.R."/>
            <person name="Rand D."/>
            <person name="Rasmussen M.D."/>
            <person name="Reed L.K."/>
            <person name="Reenan R."/>
            <person name="Reily A."/>
            <person name="Remington K.A."/>
            <person name="Rieger T.T."/>
            <person name="Ritchie M.G."/>
            <person name="Robin C."/>
            <person name="Rogers Y.H."/>
            <person name="Rohde C."/>
            <person name="Rozas J."/>
            <person name="Rubenfield M.J."/>
            <person name="Ruiz A."/>
            <person name="Russo S."/>
            <person name="Salzberg S.L."/>
            <person name="Sanchez-Gracia A."/>
            <person name="Saranga D.J."/>
            <person name="Sato H."/>
            <person name="Schaeffer S.W."/>
            <person name="Schatz M.C."/>
            <person name="Schlenke T."/>
            <person name="Schwartz R."/>
            <person name="Segarra C."/>
            <person name="Singh R.S."/>
            <person name="Sirot L."/>
            <person name="Sirota M."/>
            <person name="Sisneros N.B."/>
            <person name="Smith C.D."/>
            <person name="Smith T.F."/>
            <person name="Spieth J."/>
            <person name="Stage D.E."/>
            <person name="Stark A."/>
            <person name="Stephan W."/>
            <person name="Strausberg R.L."/>
            <person name="Strempel S."/>
            <person name="Sturgill D."/>
            <person name="Sutton G."/>
            <person name="Sutton G.G."/>
            <person name="Tao W."/>
            <person name="Teichmann S."/>
            <person name="Tobari Y.N."/>
            <person name="Tomimura Y."/>
            <person name="Tsolas J.M."/>
            <person name="Valente V.L."/>
            <person name="Venter E."/>
            <person name="Venter J.C."/>
            <person name="Vicario S."/>
            <person name="Vieira F.G."/>
            <person name="Vilella A.J."/>
            <person name="Villasante A."/>
            <person name="Walenz B."/>
            <person name="Wang J."/>
            <person name="Wasserman M."/>
            <person name="Watts T."/>
            <person name="Wilson D."/>
            <person name="Wilson R.K."/>
            <person name="Wing R.A."/>
            <person name="Wolfner M.F."/>
            <person name="Wong A."/>
            <person name="Wong G.K."/>
            <person name="Wu C.I."/>
            <person name="Wu G."/>
            <person name="Yamamoto D."/>
            <person name="Yang H.P."/>
            <person name="Yang S.P."/>
            <person name="Yorke J.A."/>
            <person name="Yoshida K."/>
            <person name="Zdobnov E."/>
            <person name="Zhang P."/>
            <person name="Zhang Y."/>
            <person name="Zimin A.V."/>
            <person name="Baldwin J."/>
            <person name="Abdouelleil A."/>
            <person name="Abdulkadir J."/>
            <person name="Abebe A."/>
            <person name="Abera B."/>
            <person name="Abreu J."/>
            <person name="Acer S.C."/>
            <person name="Aftuck L."/>
            <person name="Alexander A."/>
            <person name="An P."/>
            <person name="Anderson E."/>
            <person name="Anderson S."/>
            <person name="Arachi H."/>
            <person name="Azer M."/>
            <person name="Bachantsang P."/>
            <person name="Barry A."/>
            <person name="Bayul T."/>
            <person name="Berlin A."/>
            <person name="Bessette D."/>
            <person name="Bloom T."/>
            <person name="Blye J."/>
            <person name="Boguslavskiy L."/>
            <person name="Bonnet C."/>
            <person name="Boukhgalter B."/>
            <person name="Bourzgui I."/>
            <person name="Brown A."/>
            <person name="Cahill P."/>
            <person name="Channer S."/>
            <person name="Cheshatsang Y."/>
            <person name="Chuda L."/>
            <person name="Citroen M."/>
            <person name="Collymore A."/>
            <person name="Cooke P."/>
            <person name="Costello M."/>
            <person name="D'Aco K."/>
            <person name="Daza R."/>
            <person name="De Haan G."/>
            <person name="DeGray S."/>
            <person name="DeMaso C."/>
            <person name="Dhargay N."/>
            <person name="Dooley K."/>
            <person name="Dooley E."/>
            <person name="Doricent M."/>
            <person name="Dorje P."/>
            <person name="Dorjee K."/>
            <person name="Dupes A."/>
            <person name="Elong R."/>
            <person name="Falk J."/>
            <person name="Farina A."/>
            <person name="Faro S."/>
            <person name="Ferguson D."/>
            <person name="Fisher S."/>
            <person name="Foley C.D."/>
            <person name="Franke A."/>
            <person name="Friedrich D."/>
            <person name="Gadbois L."/>
            <person name="Gearin G."/>
            <person name="Gearin C.R."/>
            <person name="Giannoukos G."/>
            <person name="Goode T."/>
            <person name="Graham J."/>
            <person name="Grandbois E."/>
            <person name="Grewal S."/>
            <person name="Gyaltsen K."/>
            <person name="Hafez N."/>
            <person name="Hagos B."/>
            <person name="Hall J."/>
            <person name="Henson C."/>
            <person name="Hollinger A."/>
            <person name="Honan T."/>
            <person name="Huard M.D."/>
            <person name="Hughes L."/>
            <person name="Hurhula B."/>
            <person name="Husby M.E."/>
            <person name="Kamat A."/>
            <person name="Kanga B."/>
            <person name="Kashin S."/>
            <person name="Khazanovich D."/>
            <person name="Kisner P."/>
            <person name="Lance K."/>
            <person name="Lara M."/>
            <person name="Lee W."/>
            <person name="Lennon N."/>
            <person name="Letendre F."/>
            <person name="LeVine R."/>
            <person name="Lipovsky A."/>
            <person name="Liu X."/>
            <person name="Liu J."/>
            <person name="Liu S."/>
            <person name="Lokyitsang T."/>
            <person name="Lokyitsang Y."/>
            <person name="Lubonja R."/>
            <person name="Lui A."/>
            <person name="MacDonald P."/>
            <person name="Magnisalis V."/>
            <person name="Maru K."/>
            <person name="Matthews C."/>
            <person name="McCusker W."/>
            <person name="McDonough S."/>
            <person name="Mehta T."/>
            <person name="Meldrim J."/>
            <person name="Meneus L."/>
            <person name="Mihai O."/>
            <person name="Mihalev A."/>
            <person name="Mihova T."/>
            <person name="Mittelman R."/>
            <person name="Mlenga V."/>
            <person name="Montmayeur A."/>
            <person name="Mulrain L."/>
            <person name="Navidi A."/>
            <person name="Naylor J."/>
            <person name="Negash T."/>
            <person name="Nguyen T."/>
            <person name="Nguyen N."/>
            <person name="Nicol R."/>
            <person name="Norbu C."/>
            <person name="Norbu N."/>
            <person name="Novod N."/>
            <person name="O'Neill B."/>
            <person name="Osman S."/>
            <person name="Markiewicz E."/>
            <person name="Oyono O.L."/>
            <person name="Patti C."/>
            <person name="Phunkhang P."/>
            <person name="Pierre F."/>
            <person name="Priest M."/>
            <person name="Raghuraman S."/>
            <person name="Rege F."/>
            <person name="Reyes R."/>
            <person name="Rise C."/>
            <person name="Rogov P."/>
            <person name="Ross K."/>
            <person name="Ryan E."/>
            <person name="Settipalli S."/>
            <person name="Shea T."/>
            <person name="Sherpa N."/>
            <person name="Shi L."/>
            <person name="Shih D."/>
            <person name="Sparrow T."/>
            <person name="Spaulding J."/>
            <person name="Stalker J."/>
            <person name="Stange-Thomann N."/>
            <person name="Stavropoulos S."/>
            <person name="Stone C."/>
            <person name="Strader C."/>
            <person name="Tesfaye S."/>
            <person name="Thomson T."/>
            <person name="Thoulutsang Y."/>
            <person name="Thoulutsang D."/>
            <person name="Topham K."/>
            <person name="Topping I."/>
            <person name="Tsamla T."/>
            <person name="Vassiliev H."/>
            <person name="Vo A."/>
            <person name="Wangchuk T."/>
            <person name="Wangdi T."/>
            <person name="Weiand M."/>
            <person name="Wilkinson J."/>
            <person name="Wilson A."/>
            <person name="Yadav S."/>
            <person name="Young G."/>
            <person name="Yu Q."/>
            <person name="Zembek L."/>
            <person name="Zhong D."/>
            <person name="Zimmer A."/>
            <person name="Zwirko Z."/>
            <person name="Jaffe D.B."/>
            <person name="Alvarez P."/>
            <person name="Brockman W."/>
            <person name="Butler J."/>
            <person name="Chin C."/>
            <person name="Gnerre S."/>
            <person name="Grabherr M."/>
            <person name="Kleber M."/>
            <person name="Mauceli E."/>
            <person name="MacCallum I."/>
        </authorList>
    </citation>
    <scope>NUCLEOTIDE SEQUENCE [LARGE SCALE GENOMIC DNA]</scope>
    <source>
        <strain evidence="3">Tucson 15010-1051.87</strain>
    </source>
</reference>
<feature type="compositionally biased region" description="Acidic residues" evidence="1">
    <location>
        <begin position="378"/>
        <end position="398"/>
    </location>
</feature>
<dbReference type="eggNOG" id="ENOG502T82T">
    <property type="taxonomic scope" value="Eukaryota"/>
</dbReference>
<dbReference type="FunCoup" id="B4M3A1">
    <property type="interactions" value="67"/>
</dbReference>
<sequence length="398" mass="45166">MDHHTYAKSGSKKWSVEEKRLLVTKRIEAEDLFAKYSSKQAEPWKKFKDMAKIGDYSERALRKQWLNMVQRYRVQKSNMQATPLNKQCIDVLNEEWEFFGEIHAYMNQKTTDLHSYALKEPNVQEHAHNNNMAIRGVVNDHSFGTAIAAPNSARKHMRCQLQSVEAAVDVELDYALAMPDEQQQQQQQQQHEELDKSCDAILIGKQVRQLSNRRYGESYPSDIYTDSDSEESSQPSDPVAVEVSDLSEAESILGSPLPAKSASDICETTAVEQLTANYESASGSVPLDEGERAKSSSWSGSATLTARPLSSNRKRKALTEREKYYRHRRRYEHRMELRLGGLCKVAGQLLEQLVPGVNVTPLLMNIYNTVDYNCNSSCDDDDNDDDDDNTDEDDIGQP</sequence>
<evidence type="ECO:0000256" key="1">
    <source>
        <dbReference type="SAM" id="MobiDB-lite"/>
    </source>
</evidence>
<dbReference type="InterPro" id="IPR032056">
    <property type="entry name" value="DUF4798"/>
</dbReference>
<evidence type="ECO:0000313" key="2">
    <source>
        <dbReference type="EMBL" id="EDW65276.1"/>
    </source>
</evidence>
<feature type="region of interest" description="Disordered" evidence="1">
    <location>
        <begin position="217"/>
        <end position="247"/>
    </location>
</feature>
<dbReference type="PhylomeDB" id="B4M3A1"/>
<accession>B4M3A1</accession>
<dbReference type="OrthoDB" id="7839010at2759"/>
<dbReference type="InParanoid" id="B4M3A1"/>